<evidence type="ECO:0000256" key="1">
    <source>
        <dbReference type="SAM" id="MobiDB-lite"/>
    </source>
</evidence>
<comment type="caution">
    <text evidence="3">The sequence shown here is derived from an EMBL/GenBank/DDBJ whole genome shotgun (WGS) entry which is preliminary data.</text>
</comment>
<keyword evidence="4" id="KW-1185">Reference proteome</keyword>
<dbReference type="EMBL" id="BTPD01000029">
    <property type="protein sequence ID" value="GMQ31724.1"/>
    <property type="molecule type" value="Genomic_DNA"/>
</dbReference>
<feature type="region of interest" description="Disordered" evidence="1">
    <location>
        <begin position="1"/>
        <end position="21"/>
    </location>
</feature>
<gene>
    <name evidence="3" type="ORF">Aconfl_43700</name>
</gene>
<evidence type="ECO:0000259" key="2">
    <source>
        <dbReference type="Pfam" id="PF14130"/>
    </source>
</evidence>
<dbReference type="Proteomes" id="UP001338309">
    <property type="component" value="Unassembled WGS sequence"/>
</dbReference>
<sequence length="357" mass="40861">MSKKTDNNPLFEGQREKSGSSTFDKYSFQYHWALYRVISSHSDQQEYAVIIELHEDVVVSNSLDVDKAKFEFNQVKTNKSPFNTYQLVENKKGGNSVLGKLIKGVSGKPYVTKIETLNLITSNKFTLELAKENIELKIIRKEDLSSKQISELESELKKEIGISELPANLRFIISDIPDSDYQTILIGTIAKLINSLFPGSYTNAESIYTLLIDELYRKGKVTYDFSKWDELLKNKALTSIQVSKVINEFTNIKDEAKIEIDFNNICSEMGLKSLQAKKLKRSFDRYKRQRISNTSTLQKDTTQFFTNNIDKGISDGVTEMTELIERTFNSAPAKIKKQFPTKDEFSTALICEYIMMN</sequence>
<reference evidence="3 4" key="1">
    <citation type="submission" date="2023-08" db="EMBL/GenBank/DDBJ databases">
        <title>Draft genome sequence of Algoriphagus confluentis.</title>
        <authorList>
            <person name="Takatani N."/>
            <person name="Hosokawa M."/>
            <person name="Sawabe T."/>
        </authorList>
    </citation>
    <scope>NUCLEOTIDE SEQUENCE [LARGE SCALE GENOMIC DNA]</scope>
    <source>
        <strain evidence="3 4">NBRC 111222</strain>
    </source>
</reference>
<proteinExistence type="predicted"/>
<dbReference type="InterPro" id="IPR025382">
    <property type="entry name" value="Cap4-like_endonuclease_dom"/>
</dbReference>
<accession>A0ABQ6PUS2</accession>
<protein>
    <submittedName>
        <fullName evidence="3">DUF4297 domain-containing protein</fullName>
    </submittedName>
</protein>
<evidence type="ECO:0000313" key="4">
    <source>
        <dbReference type="Proteomes" id="UP001338309"/>
    </source>
</evidence>
<organism evidence="3 4">
    <name type="scientific">Algoriphagus confluentis</name>
    <dbReference type="NCBI Taxonomy" id="1697556"/>
    <lineage>
        <taxon>Bacteria</taxon>
        <taxon>Pseudomonadati</taxon>
        <taxon>Bacteroidota</taxon>
        <taxon>Cytophagia</taxon>
        <taxon>Cytophagales</taxon>
        <taxon>Cyclobacteriaceae</taxon>
        <taxon>Algoriphagus</taxon>
    </lineage>
</organism>
<dbReference type="Pfam" id="PF14130">
    <property type="entry name" value="Cap4_nuclease"/>
    <property type="match status" value="1"/>
</dbReference>
<evidence type="ECO:0000313" key="3">
    <source>
        <dbReference type="EMBL" id="GMQ31724.1"/>
    </source>
</evidence>
<name>A0ABQ6PUS2_9BACT</name>
<feature type="domain" description="CD-NTase associated protein 4-like DNA endonuclease" evidence="2">
    <location>
        <begin position="17"/>
        <end position="219"/>
    </location>
</feature>